<dbReference type="HOGENOM" id="CLU_101329_0_0_3"/>
<dbReference type="eggNOG" id="COG1943">
    <property type="taxonomic scope" value="Bacteria"/>
</dbReference>
<name>B7JUZ1_RIPO1</name>
<dbReference type="PANTHER" id="PTHR36966:SF1">
    <property type="entry name" value="REP-ASSOCIATED TYROSINE TRANSPOSASE"/>
    <property type="match status" value="1"/>
</dbReference>
<dbReference type="SUPFAM" id="SSF143422">
    <property type="entry name" value="Transposase IS200-like"/>
    <property type="match status" value="1"/>
</dbReference>
<dbReference type="Proteomes" id="UP000008204">
    <property type="component" value="Chromosome"/>
</dbReference>
<dbReference type="AlphaFoldDB" id="B7JUZ1"/>
<keyword evidence="3" id="KW-1185">Reference proteome</keyword>
<feature type="domain" description="Transposase IS200-like" evidence="1">
    <location>
        <begin position="22"/>
        <end position="157"/>
    </location>
</feature>
<dbReference type="SMART" id="SM01321">
    <property type="entry name" value="Y1_Tnp"/>
    <property type="match status" value="1"/>
</dbReference>
<dbReference type="Gene3D" id="3.30.70.1290">
    <property type="entry name" value="Transposase IS200-like"/>
    <property type="match status" value="1"/>
</dbReference>
<dbReference type="InterPro" id="IPR052715">
    <property type="entry name" value="RAYT_transposase"/>
</dbReference>
<dbReference type="KEGG" id="cyp:PCC8801_2844"/>
<dbReference type="RefSeq" id="WP_012596109.1">
    <property type="nucleotide sequence ID" value="NC_011726.1"/>
</dbReference>
<dbReference type="InterPro" id="IPR002686">
    <property type="entry name" value="Transposase_17"/>
</dbReference>
<dbReference type="PANTHER" id="PTHR36966">
    <property type="entry name" value="REP-ASSOCIATED TYROSINE TRANSPOSASE"/>
    <property type="match status" value="1"/>
</dbReference>
<proteinExistence type="predicted"/>
<evidence type="ECO:0000259" key="1">
    <source>
        <dbReference type="SMART" id="SM01321"/>
    </source>
</evidence>
<evidence type="ECO:0000313" key="3">
    <source>
        <dbReference type="Proteomes" id="UP000008204"/>
    </source>
</evidence>
<protein>
    <recommendedName>
        <fullName evidence="1">Transposase IS200-like domain-containing protein</fullName>
    </recommendedName>
</protein>
<dbReference type="GO" id="GO:0006313">
    <property type="term" value="P:DNA transposition"/>
    <property type="evidence" value="ECO:0007669"/>
    <property type="project" value="InterPro"/>
</dbReference>
<dbReference type="InterPro" id="IPR036515">
    <property type="entry name" value="Transposase_17_sf"/>
</dbReference>
<dbReference type="EMBL" id="CP001287">
    <property type="protein sequence ID" value="ACK66843.1"/>
    <property type="molecule type" value="Genomic_DNA"/>
</dbReference>
<gene>
    <name evidence="2" type="ordered locus">PCC8801_2844</name>
</gene>
<dbReference type="GO" id="GO:0043565">
    <property type="term" value="F:sequence-specific DNA binding"/>
    <property type="evidence" value="ECO:0007669"/>
    <property type="project" value="TreeGrafter"/>
</dbReference>
<evidence type="ECO:0000313" key="2">
    <source>
        <dbReference type="EMBL" id="ACK66843.1"/>
    </source>
</evidence>
<dbReference type="GO" id="GO:0004803">
    <property type="term" value="F:transposase activity"/>
    <property type="evidence" value="ECO:0007669"/>
    <property type="project" value="InterPro"/>
</dbReference>
<dbReference type="Pfam" id="PF01797">
    <property type="entry name" value="Y1_Tnp"/>
    <property type="match status" value="1"/>
</dbReference>
<reference evidence="3" key="1">
    <citation type="journal article" date="2011" name="MBio">
        <title>Novel metabolic attributes of the genus Cyanothece, comprising a group of unicellular nitrogen-fixing Cyanobacteria.</title>
        <authorList>
            <person name="Bandyopadhyay A."/>
            <person name="Elvitigala T."/>
            <person name="Welsh E."/>
            <person name="Stockel J."/>
            <person name="Liberton M."/>
            <person name="Min H."/>
            <person name="Sherman L.A."/>
            <person name="Pakrasi H.B."/>
        </authorList>
    </citation>
    <scope>NUCLEOTIDE SEQUENCE [LARGE SCALE GENOMIC DNA]</scope>
    <source>
        <strain evidence="3">PCC 8801</strain>
    </source>
</reference>
<accession>B7JUZ1</accession>
<sequence>MNKYNPQIHHRRSIRLKNYDYSQAGAYFVTICIQNRDCLLGNIENQAIQLNEYGLIVQEIWEHIPLHFNNVELDAAVIMPNHFHGIIIITSCGSPQKIQKNKTNLSTIVAYFKYQTTKLINQKRHQIGIKLWQRNYYEHIIRNENSLQILRQYVQQNPIKWGIRSITS</sequence>
<organism evidence="2 3">
    <name type="scientific">Rippkaea orientalis (strain PCC 8801 / RF-1)</name>
    <name type="common">Cyanothece sp. (strain PCC 8801)</name>
    <dbReference type="NCBI Taxonomy" id="41431"/>
    <lineage>
        <taxon>Bacteria</taxon>
        <taxon>Bacillati</taxon>
        <taxon>Cyanobacteriota</taxon>
        <taxon>Cyanophyceae</taxon>
        <taxon>Oscillatoriophycideae</taxon>
        <taxon>Chroococcales</taxon>
        <taxon>Aphanothecaceae</taxon>
        <taxon>Rippkaea</taxon>
        <taxon>Rippkaea orientalis</taxon>
    </lineage>
</organism>